<comment type="caution">
    <text evidence="1">The sequence shown here is derived from an EMBL/GenBank/DDBJ whole genome shotgun (WGS) entry which is preliminary data.</text>
</comment>
<dbReference type="GeneID" id="78084920"/>
<dbReference type="OrthoDB" id="9803860at2"/>
<keyword evidence="2" id="KW-1185">Reference proteome</keyword>
<evidence type="ECO:0000313" key="1">
    <source>
        <dbReference type="EMBL" id="EFV43497.1"/>
    </source>
</evidence>
<name>E5Y920_BILW3</name>
<evidence type="ECO:0000313" key="2">
    <source>
        <dbReference type="Proteomes" id="UP000006034"/>
    </source>
</evidence>
<proteinExistence type="predicted"/>
<dbReference type="Gene3D" id="3.40.50.300">
    <property type="entry name" value="P-loop containing nucleotide triphosphate hydrolases"/>
    <property type="match status" value="2"/>
</dbReference>
<dbReference type="STRING" id="563192.HMPREF0179_02688"/>
<dbReference type="Proteomes" id="UP000006034">
    <property type="component" value="Unassembled WGS sequence"/>
</dbReference>
<accession>E5Y920</accession>
<organism evidence="1 2">
    <name type="scientific">Bilophila wadsworthia (strain 3_1_6)</name>
    <dbReference type="NCBI Taxonomy" id="563192"/>
    <lineage>
        <taxon>Bacteria</taxon>
        <taxon>Pseudomonadati</taxon>
        <taxon>Thermodesulfobacteriota</taxon>
        <taxon>Desulfovibrionia</taxon>
        <taxon>Desulfovibrionales</taxon>
        <taxon>Desulfovibrionaceae</taxon>
        <taxon>Bilophila</taxon>
    </lineage>
</organism>
<reference evidence="1 2" key="1">
    <citation type="submission" date="2010-10" db="EMBL/GenBank/DDBJ databases">
        <authorList>
            <consortium name="The Broad Institute Genome Sequencing Platform"/>
            <person name="Ward D."/>
            <person name="Earl A."/>
            <person name="Feldgarden M."/>
            <person name="Young S.K."/>
            <person name="Gargeya S."/>
            <person name="Zeng Q."/>
            <person name="Alvarado L."/>
            <person name="Berlin A."/>
            <person name="Bochicchio J."/>
            <person name="Chapman S.B."/>
            <person name="Chen Z."/>
            <person name="Freedman E."/>
            <person name="Gellesch M."/>
            <person name="Goldberg J."/>
            <person name="Griggs A."/>
            <person name="Gujja S."/>
            <person name="Heilman E."/>
            <person name="Heiman D."/>
            <person name="Howarth C."/>
            <person name="Mehta T."/>
            <person name="Neiman D."/>
            <person name="Pearson M."/>
            <person name="Roberts A."/>
            <person name="Saif S."/>
            <person name="Shea T."/>
            <person name="Shenoy N."/>
            <person name="Sisk P."/>
            <person name="Stolte C."/>
            <person name="Sykes S."/>
            <person name="White J."/>
            <person name="Yandava C."/>
            <person name="Allen-Vercoe E."/>
            <person name="Sibley C."/>
            <person name="Ambrose C.E."/>
            <person name="Strauss J."/>
            <person name="Daigneault M."/>
            <person name="Haas B."/>
            <person name="Nusbaum C."/>
            <person name="Birren B."/>
        </authorList>
    </citation>
    <scope>NUCLEOTIDE SEQUENCE [LARGE SCALE GENOMIC DNA]</scope>
    <source>
        <strain evidence="1 2">3_1_6</strain>
    </source>
</reference>
<gene>
    <name evidence="1" type="ORF">HMPREF0179_02688</name>
</gene>
<dbReference type="SUPFAM" id="SSF52540">
    <property type="entry name" value="P-loop containing nucleoside triphosphate hydrolases"/>
    <property type="match status" value="1"/>
</dbReference>
<dbReference type="InterPro" id="IPR027417">
    <property type="entry name" value="P-loop_NTPase"/>
</dbReference>
<dbReference type="AlphaFoldDB" id="E5Y920"/>
<protein>
    <submittedName>
        <fullName evidence="1">Uncharacterized protein</fullName>
    </submittedName>
</protein>
<dbReference type="HOGENOM" id="CLU_029838_1_0_7"/>
<dbReference type="eggNOG" id="COG1061">
    <property type="taxonomic scope" value="Bacteria"/>
</dbReference>
<dbReference type="RefSeq" id="WP_005028722.1">
    <property type="nucleotide sequence ID" value="NZ_KE150238.1"/>
</dbReference>
<sequence>MPDLLTVRYEQSGKSTRQDDMGMREMQARAYAARTAQYLLLKAPPASGKSRALMFLALDKVIRQGLKKVIVAVPEMSIGGSFRDTNLTSSGFFADWHVDCDLCTAGNEGKVEQVAAFLNNTESRYLLCTHATLRFAYERIGNCAAFNDVLVAIDEFHHTSAEDGNKLGAMVDALMADSTAHIIAMTGSYFRGDQVPILSPETEARFTQVTYTYYEQLNGYKYLKSLGIGYHFYQGRYFDALKEVLDLDKKTILHIPNVNSMESTGQKLHEVDTILDAIGSVVAKDSRTGIMTVKTRKGKTLRVADLVTDDSMRLNVLKYLREIRERDQMDIIIALGMAKEGFDWPWCEHVLTIGYRSSLTEIVQIIGRATRDCEGKTHAQFTNLIAQPDAEDEDVKNSVNNMLKAITLSLLMREVLAPNITFRPRSLMRPGETLQPGDIILDDTEHPVSERVQKILSSGGIDQVVTTLLNTPEVINAAITKTTDPKLVTDVEMPKIIMQLFPDLDMSEVSTVNDVAKTQLAIHANGGLISKLDPKFEVVGGTSEKQKNDDDGSGIPNGAKEFLNIGNKLIDIDNLNIDLIDSINPFQGAYEILSKSVNAAMLKTIQDQVATARSTVTDEEAVLLWEDVKAFKREYGVAPSLNANDAYERRLAEVLAYVRNKKAQQMQSQAQ</sequence>
<reference evidence="1 2" key="2">
    <citation type="submission" date="2013-04" db="EMBL/GenBank/DDBJ databases">
        <title>The Genome Sequence of Bilophila wadsworthia 3_1_6.</title>
        <authorList>
            <consortium name="The Broad Institute Genomics Platform"/>
            <person name="Earl A."/>
            <person name="Ward D."/>
            <person name="Feldgarden M."/>
            <person name="Gevers D."/>
            <person name="Sibley C."/>
            <person name="Strauss J."/>
            <person name="Allen-Vercoe E."/>
            <person name="Walker B."/>
            <person name="Young S."/>
            <person name="Zeng Q."/>
            <person name="Gargeya S."/>
            <person name="Fitzgerald M."/>
            <person name="Haas B."/>
            <person name="Abouelleil A."/>
            <person name="Allen A.W."/>
            <person name="Alvarado L."/>
            <person name="Arachchi H.M."/>
            <person name="Berlin A.M."/>
            <person name="Chapman S.B."/>
            <person name="Gainer-Dewar J."/>
            <person name="Goldberg J."/>
            <person name="Griggs A."/>
            <person name="Gujja S."/>
            <person name="Hansen M."/>
            <person name="Howarth C."/>
            <person name="Imamovic A."/>
            <person name="Ireland A."/>
            <person name="Larimer J."/>
            <person name="McCowan C."/>
            <person name="Murphy C."/>
            <person name="Pearson M."/>
            <person name="Poon T.W."/>
            <person name="Priest M."/>
            <person name="Roberts A."/>
            <person name="Saif S."/>
            <person name="Shea T."/>
            <person name="Sisk P."/>
            <person name="Sykes S."/>
            <person name="Wortman J."/>
            <person name="Nusbaum C."/>
            <person name="Birren B."/>
        </authorList>
    </citation>
    <scope>NUCLEOTIDE SEQUENCE [LARGE SCALE GENOMIC DNA]</scope>
    <source>
        <strain evidence="1 2">3_1_6</strain>
    </source>
</reference>
<dbReference type="EMBL" id="ADCP02000001">
    <property type="protein sequence ID" value="EFV43497.1"/>
    <property type="molecule type" value="Genomic_DNA"/>
</dbReference>